<protein>
    <recommendedName>
        <fullName evidence="2">Ferrous iron transporter FeoA-like domain-containing protein</fullName>
    </recommendedName>
</protein>
<dbReference type="PANTHER" id="PTHR43151:SF1">
    <property type="entry name" value="SSR2333 PROTEIN"/>
    <property type="match status" value="1"/>
</dbReference>
<gene>
    <name evidence="3" type="ORF">S03H2_61006</name>
</gene>
<dbReference type="AlphaFoldDB" id="X1JPH3"/>
<dbReference type="InterPro" id="IPR008988">
    <property type="entry name" value="Transcriptional_repressor_C"/>
</dbReference>
<organism evidence="3">
    <name type="scientific">marine sediment metagenome</name>
    <dbReference type="NCBI Taxonomy" id="412755"/>
    <lineage>
        <taxon>unclassified sequences</taxon>
        <taxon>metagenomes</taxon>
        <taxon>ecological metagenomes</taxon>
    </lineage>
</organism>
<sequence>MPLAIAAVGQEVELAAISGGRRLQHHLAEMGLMPGARFKIINRGHPGPFIILVKDTRLMLGRGMVHAVTVRAVD</sequence>
<dbReference type="InterPro" id="IPR007167">
    <property type="entry name" value="Fe-transptr_FeoA-like"/>
</dbReference>
<evidence type="ECO:0000313" key="3">
    <source>
        <dbReference type="EMBL" id="GAH80174.1"/>
    </source>
</evidence>
<evidence type="ECO:0000256" key="1">
    <source>
        <dbReference type="ARBA" id="ARBA00023004"/>
    </source>
</evidence>
<dbReference type="EMBL" id="BARU01039354">
    <property type="protein sequence ID" value="GAH80174.1"/>
    <property type="molecule type" value="Genomic_DNA"/>
</dbReference>
<dbReference type="Pfam" id="PF04023">
    <property type="entry name" value="FeoA"/>
    <property type="match status" value="1"/>
</dbReference>
<dbReference type="SUPFAM" id="SSF50037">
    <property type="entry name" value="C-terminal domain of transcriptional repressors"/>
    <property type="match status" value="1"/>
</dbReference>
<feature type="domain" description="Ferrous iron transporter FeoA-like" evidence="2">
    <location>
        <begin position="1"/>
        <end position="72"/>
    </location>
</feature>
<evidence type="ECO:0000259" key="2">
    <source>
        <dbReference type="SMART" id="SM00899"/>
    </source>
</evidence>
<dbReference type="PANTHER" id="PTHR43151">
    <property type="entry name" value="FEOA FAMILY PROTEIN"/>
    <property type="match status" value="1"/>
</dbReference>
<reference evidence="3" key="1">
    <citation type="journal article" date="2014" name="Front. Microbiol.">
        <title>High frequency of phylogenetically diverse reductive dehalogenase-homologous genes in deep subseafloor sedimentary metagenomes.</title>
        <authorList>
            <person name="Kawai M."/>
            <person name="Futagami T."/>
            <person name="Toyoda A."/>
            <person name="Takaki Y."/>
            <person name="Nishi S."/>
            <person name="Hori S."/>
            <person name="Arai W."/>
            <person name="Tsubouchi T."/>
            <person name="Morono Y."/>
            <person name="Uchiyama I."/>
            <person name="Ito T."/>
            <person name="Fujiyama A."/>
            <person name="Inagaki F."/>
            <person name="Takami H."/>
        </authorList>
    </citation>
    <scope>NUCLEOTIDE SEQUENCE</scope>
    <source>
        <strain evidence="3">Expedition CK06-06</strain>
    </source>
</reference>
<dbReference type="Gene3D" id="2.30.30.90">
    <property type="match status" value="1"/>
</dbReference>
<dbReference type="InterPro" id="IPR038157">
    <property type="entry name" value="FeoA_core_dom"/>
</dbReference>
<dbReference type="SMART" id="SM00899">
    <property type="entry name" value="FeoA"/>
    <property type="match status" value="1"/>
</dbReference>
<proteinExistence type="predicted"/>
<keyword evidence="1" id="KW-0408">Iron</keyword>
<comment type="caution">
    <text evidence="3">The sequence shown here is derived from an EMBL/GenBank/DDBJ whole genome shotgun (WGS) entry which is preliminary data.</text>
</comment>
<accession>X1JPH3</accession>
<dbReference type="InterPro" id="IPR053184">
    <property type="entry name" value="FeoA-like"/>
</dbReference>
<name>X1JPH3_9ZZZZ</name>
<dbReference type="GO" id="GO:0046914">
    <property type="term" value="F:transition metal ion binding"/>
    <property type="evidence" value="ECO:0007669"/>
    <property type="project" value="InterPro"/>
</dbReference>